<dbReference type="Gene3D" id="3.30.420.10">
    <property type="entry name" value="Ribonuclease H-like superfamily/Ribonuclease H"/>
    <property type="match status" value="1"/>
</dbReference>
<dbReference type="AlphaFoldDB" id="A0A1U7XIP5"/>
<evidence type="ECO:0000313" key="1">
    <source>
        <dbReference type="Proteomes" id="UP000189701"/>
    </source>
</evidence>
<reference evidence="2" key="2">
    <citation type="submission" date="2025-08" db="UniProtKB">
        <authorList>
            <consortium name="RefSeq"/>
        </authorList>
    </citation>
    <scope>IDENTIFICATION</scope>
    <source>
        <tissue evidence="2">Leaf</tissue>
    </source>
</reference>
<protein>
    <submittedName>
        <fullName evidence="2">Uncharacterized protein LOC104238156</fullName>
    </submittedName>
</protein>
<dbReference type="STRING" id="4096.A0A1U7XIP5"/>
<dbReference type="InterPro" id="IPR052160">
    <property type="entry name" value="Gypsy_RT_Integrase-like"/>
</dbReference>
<gene>
    <name evidence="2" type="primary">LOC104238156</name>
</gene>
<dbReference type="InterPro" id="IPR036397">
    <property type="entry name" value="RNaseH_sf"/>
</dbReference>
<evidence type="ECO:0000313" key="2">
    <source>
        <dbReference type="RefSeq" id="XP_009790748.1"/>
    </source>
</evidence>
<sequence length="153" mass="17926">MSTPYHPQAVGQVEVPNREIKSILSKNVNANRTDWSKKLDDDLWAYRIAYNTPIRMSPYRLVFGKACHISVELEHKAMWVLKKLNLEWDVAANLRDCSQSAKLAMMNSKRSENLNKDQDWAKSCEKADLDRRVRLQKYQRGRSHSFADREMEN</sequence>
<accession>A0A1U7XIP5</accession>
<dbReference type="eggNOG" id="KOG0017">
    <property type="taxonomic scope" value="Eukaryota"/>
</dbReference>
<dbReference type="Proteomes" id="UP000189701">
    <property type="component" value="Unplaced"/>
</dbReference>
<dbReference type="GeneID" id="104238156"/>
<dbReference type="GO" id="GO:0003676">
    <property type="term" value="F:nucleic acid binding"/>
    <property type="evidence" value="ECO:0007669"/>
    <property type="project" value="InterPro"/>
</dbReference>
<dbReference type="RefSeq" id="XP_009790748.1">
    <property type="nucleotide sequence ID" value="XM_009792446.1"/>
</dbReference>
<keyword evidence="1" id="KW-1185">Reference proteome</keyword>
<dbReference type="PANTHER" id="PTHR47266">
    <property type="entry name" value="ENDONUCLEASE-RELATED"/>
    <property type="match status" value="1"/>
</dbReference>
<dbReference type="KEGG" id="nsy:104238156"/>
<dbReference type="InterPro" id="IPR012337">
    <property type="entry name" value="RNaseH-like_sf"/>
</dbReference>
<reference evidence="1" key="1">
    <citation type="journal article" date="2013" name="Genome Biol.">
        <title>Reference genomes and transcriptomes of Nicotiana sylvestris and Nicotiana tomentosiformis.</title>
        <authorList>
            <person name="Sierro N."/>
            <person name="Battey J.N."/>
            <person name="Ouadi S."/>
            <person name="Bovet L."/>
            <person name="Goepfert S."/>
            <person name="Bakaher N."/>
            <person name="Peitsch M.C."/>
            <person name="Ivanov N.V."/>
        </authorList>
    </citation>
    <scope>NUCLEOTIDE SEQUENCE [LARGE SCALE GENOMIC DNA]</scope>
</reference>
<name>A0A1U7XIP5_NICSY</name>
<dbReference type="SUPFAM" id="SSF53098">
    <property type="entry name" value="Ribonuclease H-like"/>
    <property type="match status" value="1"/>
</dbReference>
<proteinExistence type="predicted"/>
<organism evidence="1 2">
    <name type="scientific">Nicotiana sylvestris</name>
    <name type="common">Wood tobacco</name>
    <name type="synonym">South American tobacco</name>
    <dbReference type="NCBI Taxonomy" id="4096"/>
    <lineage>
        <taxon>Eukaryota</taxon>
        <taxon>Viridiplantae</taxon>
        <taxon>Streptophyta</taxon>
        <taxon>Embryophyta</taxon>
        <taxon>Tracheophyta</taxon>
        <taxon>Spermatophyta</taxon>
        <taxon>Magnoliopsida</taxon>
        <taxon>eudicotyledons</taxon>
        <taxon>Gunneridae</taxon>
        <taxon>Pentapetalae</taxon>
        <taxon>asterids</taxon>
        <taxon>lamiids</taxon>
        <taxon>Solanales</taxon>
        <taxon>Solanaceae</taxon>
        <taxon>Nicotianoideae</taxon>
        <taxon>Nicotianeae</taxon>
        <taxon>Nicotiana</taxon>
    </lineage>
</organism>